<organism evidence="1 2">
    <name type="scientific">Niabella soli DSM 19437</name>
    <dbReference type="NCBI Taxonomy" id="929713"/>
    <lineage>
        <taxon>Bacteria</taxon>
        <taxon>Pseudomonadati</taxon>
        <taxon>Bacteroidota</taxon>
        <taxon>Chitinophagia</taxon>
        <taxon>Chitinophagales</taxon>
        <taxon>Chitinophagaceae</taxon>
        <taxon>Niabella</taxon>
    </lineage>
</organism>
<gene>
    <name evidence="1" type="ORF">NIASO_07670</name>
</gene>
<dbReference type="RefSeq" id="WP_008584872.1">
    <property type="nucleotide sequence ID" value="NZ_CP007035.1"/>
</dbReference>
<evidence type="ECO:0000313" key="1">
    <source>
        <dbReference type="EMBL" id="AHF15063.1"/>
    </source>
</evidence>
<dbReference type="Proteomes" id="UP000003586">
    <property type="component" value="Chromosome"/>
</dbReference>
<evidence type="ECO:0008006" key="3">
    <source>
        <dbReference type="Google" id="ProtNLM"/>
    </source>
</evidence>
<dbReference type="STRING" id="929713.NIASO_07670"/>
<keyword evidence="2" id="KW-1185">Reference proteome</keyword>
<name>W0EZP9_9BACT</name>
<dbReference type="OrthoDB" id="1119698at2"/>
<dbReference type="NCBIfam" id="TIGR04256">
    <property type="entry name" value="GxxExxY"/>
    <property type="match status" value="1"/>
</dbReference>
<dbReference type="KEGG" id="nso:NIASO_07670"/>
<dbReference type="AlphaFoldDB" id="W0EZP9"/>
<proteinExistence type="predicted"/>
<dbReference type="HOGENOM" id="CLU_134960_1_0_10"/>
<dbReference type="EMBL" id="CP007035">
    <property type="protein sequence ID" value="AHF15063.1"/>
    <property type="molecule type" value="Genomic_DNA"/>
</dbReference>
<evidence type="ECO:0000313" key="2">
    <source>
        <dbReference type="Proteomes" id="UP000003586"/>
    </source>
</evidence>
<dbReference type="InterPro" id="IPR026350">
    <property type="entry name" value="GxxExxY"/>
</dbReference>
<dbReference type="eggNOG" id="COG0614">
    <property type="taxonomic scope" value="Bacteria"/>
</dbReference>
<reference evidence="1 2" key="1">
    <citation type="submission" date="2013-12" db="EMBL/GenBank/DDBJ databases">
        <authorList>
            <consortium name="DOE Joint Genome Institute"/>
            <person name="Eisen J."/>
            <person name="Huntemann M."/>
            <person name="Han J."/>
            <person name="Chen A."/>
            <person name="Kyrpides N."/>
            <person name="Mavromatis K."/>
            <person name="Markowitz V."/>
            <person name="Palaniappan K."/>
            <person name="Ivanova N."/>
            <person name="Schaumberg A."/>
            <person name="Pati A."/>
            <person name="Liolios K."/>
            <person name="Nordberg H.P."/>
            <person name="Cantor M.N."/>
            <person name="Hua S.X."/>
            <person name="Woyke T."/>
        </authorList>
    </citation>
    <scope>NUCLEOTIDE SEQUENCE [LARGE SCALE GENOMIC DNA]</scope>
    <source>
        <strain evidence="2">DSM 19437</strain>
    </source>
</reference>
<dbReference type="Pfam" id="PF13366">
    <property type="entry name" value="PDDEXK_3"/>
    <property type="match status" value="1"/>
</dbReference>
<accession>W0EZP9</accession>
<sequence length="130" mass="14832">MLYKDLSEKQEQIGSAIVNAAFKIHKALGPGLLGKIYEICMAHELRKAGFKVRRQVDVPIEYDGIQFDEGLRLDLLVDDFVVVEIKSVELVNPVWEAQIISHLKLTGLELGYLINFNIPLIKKGIRRFRN</sequence>
<protein>
    <recommendedName>
        <fullName evidence="3">GxxExxY protein</fullName>
    </recommendedName>
</protein>